<keyword evidence="2" id="KW-1185">Reference proteome</keyword>
<name>A0ABX1SQP7_STACP</name>
<comment type="caution">
    <text evidence="1">The sequence shown here is derived from an EMBL/GenBank/DDBJ whole genome shotgun (WGS) entry which is preliminary data.</text>
</comment>
<dbReference type="RefSeq" id="WP_168993016.1">
    <property type="nucleotide sequence ID" value="NZ_JABBMB010000126.1"/>
</dbReference>
<protein>
    <recommendedName>
        <fullName evidence="3">Cytosolic protein</fullName>
    </recommendedName>
</protein>
<evidence type="ECO:0000313" key="1">
    <source>
        <dbReference type="EMBL" id="NMK54666.1"/>
    </source>
</evidence>
<dbReference type="Proteomes" id="UP000538955">
    <property type="component" value="Unassembled WGS sequence"/>
</dbReference>
<organism evidence="1 2">
    <name type="scientific">Staphylococcus capitis</name>
    <dbReference type="NCBI Taxonomy" id="29388"/>
    <lineage>
        <taxon>Bacteria</taxon>
        <taxon>Bacillati</taxon>
        <taxon>Bacillota</taxon>
        <taxon>Bacilli</taxon>
        <taxon>Bacillales</taxon>
        <taxon>Staphylococcaceae</taxon>
        <taxon>Staphylococcus</taxon>
    </lineage>
</organism>
<gene>
    <name evidence="1" type="ORF">HHM24_08020</name>
</gene>
<evidence type="ECO:0000313" key="2">
    <source>
        <dbReference type="Proteomes" id="UP000538955"/>
    </source>
</evidence>
<proteinExistence type="predicted"/>
<sequence>MQPNKKNLDTPYKEIIQSYQKLFTYMSEQSNSKAFNDDEMFWITRLESALKQLKQHDISLDDAIHYLELAIEGDGERFKAKHTKH</sequence>
<dbReference type="EMBL" id="JABBMI010000064">
    <property type="protein sequence ID" value="NMK54666.1"/>
    <property type="molecule type" value="Genomic_DNA"/>
</dbReference>
<evidence type="ECO:0008006" key="3">
    <source>
        <dbReference type="Google" id="ProtNLM"/>
    </source>
</evidence>
<accession>A0ABX1SQP7</accession>
<reference evidence="1 2" key="1">
    <citation type="submission" date="2020-04" db="EMBL/GenBank/DDBJ databases">
        <title>The Epidemiology and Molecular Characteristics of Linezolid-Resistant Staphylococcus capitis in Huashan Hospital, Shanghai.</title>
        <authorList>
            <person name="Ding L."/>
            <person name="Li P."/>
            <person name="Yang Y."/>
            <person name="Lin D."/>
            <person name="Xu X."/>
        </authorList>
    </citation>
    <scope>NUCLEOTIDE SEQUENCE [LARGE SCALE GENOMIC DNA]</scope>
    <source>
        <strain evidence="1 2">17-84</strain>
    </source>
</reference>